<gene>
    <name evidence="1" type="ORF">E6C60_0263</name>
</gene>
<evidence type="ECO:0000313" key="2">
    <source>
        <dbReference type="Proteomes" id="UP000300879"/>
    </source>
</evidence>
<keyword evidence="2" id="KW-1185">Reference proteome</keyword>
<reference evidence="1 2" key="1">
    <citation type="submission" date="2019-05" db="EMBL/GenBank/DDBJ databases">
        <authorList>
            <person name="Chen C."/>
        </authorList>
    </citation>
    <scope>NUCLEOTIDE SEQUENCE [LARGE SCALE GENOMIC DNA]</scope>
    <source>
        <strain evidence="1 2">HB172198</strain>
    </source>
</reference>
<dbReference type="AlphaFoldDB" id="A0A4P8XLD7"/>
<proteinExistence type="predicted"/>
<dbReference type="KEGG" id="palo:E6C60_0263"/>
<protein>
    <submittedName>
        <fullName evidence="1">Transposase</fullName>
    </submittedName>
</protein>
<sequence length="85" mass="9885">MHRKYSKNFADGVMEVFKPTAYLENQLIMPGDFFLPFGGKLNEENRWVQLARLVPWVEAEKKYGQFFKDTLRGQQTISLRMGLGA</sequence>
<dbReference type="Proteomes" id="UP000300879">
    <property type="component" value="Chromosome"/>
</dbReference>
<accession>A0A4P8XLD7</accession>
<organism evidence="1 2">
    <name type="scientific">Paenibacillus algicola</name>
    <dbReference type="NCBI Taxonomy" id="2565926"/>
    <lineage>
        <taxon>Bacteria</taxon>
        <taxon>Bacillati</taxon>
        <taxon>Bacillota</taxon>
        <taxon>Bacilli</taxon>
        <taxon>Bacillales</taxon>
        <taxon>Paenibacillaceae</taxon>
        <taxon>Paenibacillus</taxon>
    </lineage>
</organism>
<dbReference type="EMBL" id="CP040396">
    <property type="protein sequence ID" value="QCT00989.1"/>
    <property type="molecule type" value="Genomic_DNA"/>
</dbReference>
<name>A0A4P8XLD7_9BACL</name>
<evidence type="ECO:0000313" key="1">
    <source>
        <dbReference type="EMBL" id="QCT00989.1"/>
    </source>
</evidence>